<evidence type="ECO:0000313" key="3">
    <source>
        <dbReference type="EMBL" id="PST82368.1"/>
    </source>
</evidence>
<organism evidence="3 4">
    <name type="scientific">Pedobacter yulinensis</name>
    <dbReference type="NCBI Taxonomy" id="2126353"/>
    <lineage>
        <taxon>Bacteria</taxon>
        <taxon>Pseudomonadati</taxon>
        <taxon>Bacteroidota</taxon>
        <taxon>Sphingobacteriia</taxon>
        <taxon>Sphingobacteriales</taxon>
        <taxon>Sphingobacteriaceae</taxon>
        <taxon>Pedobacter</taxon>
    </lineage>
</organism>
<reference evidence="3 4" key="1">
    <citation type="submission" date="2018-03" db="EMBL/GenBank/DDBJ databases">
        <authorList>
            <person name="Keele B.F."/>
        </authorList>
    </citation>
    <scope>NUCLEOTIDE SEQUENCE [LARGE SCALE GENOMIC DNA]</scope>
    <source>
        <strain evidence="3 4">YL28-9</strain>
    </source>
</reference>
<keyword evidence="2" id="KW-0472">Membrane</keyword>
<feature type="region of interest" description="Disordered" evidence="1">
    <location>
        <begin position="170"/>
        <end position="195"/>
    </location>
</feature>
<comment type="caution">
    <text evidence="3">The sequence shown here is derived from an EMBL/GenBank/DDBJ whole genome shotgun (WGS) entry which is preliminary data.</text>
</comment>
<evidence type="ECO:0000256" key="1">
    <source>
        <dbReference type="SAM" id="MobiDB-lite"/>
    </source>
</evidence>
<dbReference type="Proteomes" id="UP000240912">
    <property type="component" value="Unassembled WGS sequence"/>
</dbReference>
<sequence length="433" mass="46969">MERSDKELIAHIKDELQEFEAAYDAGAWERFNGELPVRRPIMPWLLRAAAAAAVLFIAIFLFLKQENTAKDRLAYQQQKGAEQSDRADRQPAPVNEDPAERHAQAQQKTVSAVPGKMKDQPATASRAAGADRTATPAVTAYAAASKTGTPADRSASSGQPAAIAVISSSQHNNKKEVQPDQPAAAAAPADHRSSDSFEAMLAADDKHREKPKTSGSAARALQLGMMVSPALGNNQKINMGYGIAVTYALNKKLSVTSGLNYTAMSAFKDIAFEPVTVQDFPATTGFETESAQKSTLESVNASIRGLSVPLELRYHLTEKFYAGAGVSAMAILTQKQQNNYLVPTITPETYHAGGGNVETRNTIVTQKESVDVPGEQMNSAKYLGFYNLSVGFRQKISPKNSIALEPFIRIPMKEFSRENLDLTDAGLRLRFDF</sequence>
<accession>A0A2T3HIU6</accession>
<dbReference type="OrthoDB" id="1419682at2"/>
<dbReference type="AlphaFoldDB" id="A0A2T3HIU6"/>
<proteinExistence type="predicted"/>
<feature type="transmembrane region" description="Helical" evidence="2">
    <location>
        <begin position="44"/>
        <end position="63"/>
    </location>
</feature>
<feature type="compositionally biased region" description="Low complexity" evidence="1">
    <location>
        <begin position="179"/>
        <end position="188"/>
    </location>
</feature>
<protein>
    <recommendedName>
        <fullName evidence="5">Outer membrane protein beta-barrel domain-containing protein</fullName>
    </recommendedName>
</protein>
<evidence type="ECO:0000313" key="4">
    <source>
        <dbReference type="Proteomes" id="UP000240912"/>
    </source>
</evidence>
<keyword evidence="4" id="KW-1185">Reference proteome</keyword>
<dbReference type="RefSeq" id="WP_107216625.1">
    <property type="nucleotide sequence ID" value="NZ_KZ686270.1"/>
</dbReference>
<gene>
    <name evidence="3" type="ORF">C7T94_16455</name>
</gene>
<keyword evidence="2" id="KW-1133">Transmembrane helix</keyword>
<feature type="region of interest" description="Disordered" evidence="1">
    <location>
        <begin position="74"/>
        <end position="135"/>
    </location>
</feature>
<keyword evidence="2" id="KW-0812">Transmembrane</keyword>
<dbReference type="EMBL" id="PYLS01000006">
    <property type="protein sequence ID" value="PST82368.1"/>
    <property type="molecule type" value="Genomic_DNA"/>
</dbReference>
<evidence type="ECO:0000256" key="2">
    <source>
        <dbReference type="SAM" id="Phobius"/>
    </source>
</evidence>
<evidence type="ECO:0008006" key="5">
    <source>
        <dbReference type="Google" id="ProtNLM"/>
    </source>
</evidence>
<name>A0A2T3HIU6_9SPHI</name>